<evidence type="ECO:0000313" key="2">
    <source>
        <dbReference type="Proteomes" id="UP000053237"/>
    </source>
</evidence>
<proteinExistence type="predicted"/>
<dbReference type="Proteomes" id="UP000053237">
    <property type="component" value="Unassembled WGS sequence"/>
</dbReference>
<reference evidence="1 2" key="1">
    <citation type="submission" date="2012-05" db="EMBL/GenBank/DDBJ databases">
        <title>Recombination and specialization in a pathogen metapopulation.</title>
        <authorList>
            <person name="Gardiner A."/>
            <person name="Kemen E."/>
            <person name="Schultz-Larsen T."/>
            <person name="MacLean D."/>
            <person name="Van Oosterhout C."/>
            <person name="Jones J.D.G."/>
        </authorList>
    </citation>
    <scope>NUCLEOTIDE SEQUENCE [LARGE SCALE GENOMIC DNA]</scope>
    <source>
        <strain evidence="1 2">Ac Nc2</strain>
    </source>
</reference>
<sequence length="155" mass="16877">MNQFIKNVDLGPEKESLMSYCLRSSQACHVSIVRCKSLAEISTALRRLKVKILAGAVEIKSLYGEVTFPAIAQVNACSSEGTSLVRACEHLTDSQYDHVSELFRFSSSPGPTPAPRIFIVQSLKLTHIGDSPDIAPASIQHTANRGAALIVRLWP</sequence>
<name>A0A024GI71_9STRA</name>
<dbReference type="AlphaFoldDB" id="A0A024GI71"/>
<dbReference type="EMBL" id="CAIX01000125">
    <property type="protein sequence ID" value="CCI46386.1"/>
    <property type="molecule type" value="Genomic_DNA"/>
</dbReference>
<gene>
    <name evidence="1" type="ORF">BN9_073150</name>
</gene>
<organism evidence="1 2">
    <name type="scientific">Albugo candida</name>
    <dbReference type="NCBI Taxonomy" id="65357"/>
    <lineage>
        <taxon>Eukaryota</taxon>
        <taxon>Sar</taxon>
        <taxon>Stramenopiles</taxon>
        <taxon>Oomycota</taxon>
        <taxon>Peronosporomycetes</taxon>
        <taxon>Albuginales</taxon>
        <taxon>Albuginaceae</taxon>
        <taxon>Albugo</taxon>
    </lineage>
</organism>
<dbReference type="InParanoid" id="A0A024GI71"/>
<evidence type="ECO:0000313" key="1">
    <source>
        <dbReference type="EMBL" id="CCI46386.1"/>
    </source>
</evidence>
<comment type="caution">
    <text evidence="1">The sequence shown here is derived from an EMBL/GenBank/DDBJ whole genome shotgun (WGS) entry which is preliminary data.</text>
</comment>
<protein>
    <submittedName>
        <fullName evidence="1">Uncharacterized protein</fullName>
    </submittedName>
</protein>
<keyword evidence="2" id="KW-1185">Reference proteome</keyword>
<accession>A0A024GI71</accession>